<dbReference type="PROSITE" id="PS50835">
    <property type="entry name" value="IG_LIKE"/>
    <property type="match status" value="1"/>
</dbReference>
<sequence>MIDLVKGEPATLNCKAEGRPTPTVEWYKNGEWVDTNQKDPCSLRLVLPSGSLFFLHIVHRRQSKPDEIERKKADT</sequence>
<protein>
    <recommendedName>
        <fullName evidence="1">Ig-like domain-containing protein</fullName>
    </recommendedName>
</protein>
<dbReference type="InterPro" id="IPR013783">
    <property type="entry name" value="Ig-like_fold"/>
</dbReference>
<name>A0AAD7SGS7_9TELE</name>
<dbReference type="SUPFAM" id="SSF48726">
    <property type="entry name" value="Immunoglobulin"/>
    <property type="match status" value="1"/>
</dbReference>
<organism evidence="2 3">
    <name type="scientific">Aldrovandia affinis</name>
    <dbReference type="NCBI Taxonomy" id="143900"/>
    <lineage>
        <taxon>Eukaryota</taxon>
        <taxon>Metazoa</taxon>
        <taxon>Chordata</taxon>
        <taxon>Craniata</taxon>
        <taxon>Vertebrata</taxon>
        <taxon>Euteleostomi</taxon>
        <taxon>Actinopterygii</taxon>
        <taxon>Neopterygii</taxon>
        <taxon>Teleostei</taxon>
        <taxon>Notacanthiformes</taxon>
        <taxon>Halosauridae</taxon>
        <taxon>Aldrovandia</taxon>
    </lineage>
</organism>
<gene>
    <name evidence="2" type="ORF">AAFF_G00371510</name>
</gene>
<dbReference type="EMBL" id="JAINUG010000065">
    <property type="protein sequence ID" value="KAJ8402286.1"/>
    <property type="molecule type" value="Genomic_DNA"/>
</dbReference>
<dbReference type="Proteomes" id="UP001221898">
    <property type="component" value="Unassembled WGS sequence"/>
</dbReference>
<comment type="caution">
    <text evidence="2">The sequence shown here is derived from an EMBL/GenBank/DDBJ whole genome shotgun (WGS) entry which is preliminary data.</text>
</comment>
<evidence type="ECO:0000259" key="1">
    <source>
        <dbReference type="PROSITE" id="PS50835"/>
    </source>
</evidence>
<accession>A0AAD7SGS7</accession>
<evidence type="ECO:0000313" key="3">
    <source>
        <dbReference type="Proteomes" id="UP001221898"/>
    </source>
</evidence>
<feature type="domain" description="Ig-like" evidence="1">
    <location>
        <begin position="1"/>
        <end position="30"/>
    </location>
</feature>
<dbReference type="AlphaFoldDB" id="A0AAD7SGS7"/>
<reference evidence="2" key="1">
    <citation type="journal article" date="2023" name="Science">
        <title>Genome structures resolve the early diversification of teleost fishes.</title>
        <authorList>
            <person name="Parey E."/>
            <person name="Louis A."/>
            <person name="Montfort J."/>
            <person name="Bouchez O."/>
            <person name="Roques C."/>
            <person name="Iampietro C."/>
            <person name="Lluch J."/>
            <person name="Castinel A."/>
            <person name="Donnadieu C."/>
            <person name="Desvignes T."/>
            <person name="Floi Bucao C."/>
            <person name="Jouanno E."/>
            <person name="Wen M."/>
            <person name="Mejri S."/>
            <person name="Dirks R."/>
            <person name="Jansen H."/>
            <person name="Henkel C."/>
            <person name="Chen W.J."/>
            <person name="Zahm M."/>
            <person name="Cabau C."/>
            <person name="Klopp C."/>
            <person name="Thompson A.W."/>
            <person name="Robinson-Rechavi M."/>
            <person name="Braasch I."/>
            <person name="Lecointre G."/>
            <person name="Bobe J."/>
            <person name="Postlethwait J.H."/>
            <person name="Berthelot C."/>
            <person name="Roest Crollius H."/>
            <person name="Guiguen Y."/>
        </authorList>
    </citation>
    <scope>NUCLEOTIDE SEQUENCE</scope>
    <source>
        <strain evidence="2">NC1722</strain>
    </source>
</reference>
<dbReference type="InterPro" id="IPR007110">
    <property type="entry name" value="Ig-like_dom"/>
</dbReference>
<keyword evidence="3" id="KW-1185">Reference proteome</keyword>
<proteinExistence type="predicted"/>
<dbReference type="InterPro" id="IPR036179">
    <property type="entry name" value="Ig-like_dom_sf"/>
</dbReference>
<dbReference type="Pfam" id="PF13927">
    <property type="entry name" value="Ig_3"/>
    <property type="match status" value="1"/>
</dbReference>
<evidence type="ECO:0000313" key="2">
    <source>
        <dbReference type="EMBL" id="KAJ8402286.1"/>
    </source>
</evidence>
<dbReference type="Gene3D" id="2.60.40.10">
    <property type="entry name" value="Immunoglobulins"/>
    <property type="match status" value="1"/>
</dbReference>